<evidence type="ECO:0000313" key="11">
    <source>
        <dbReference type="EMBL" id="OLF17929.1"/>
    </source>
</evidence>
<feature type="transmembrane region" description="Helical" evidence="9">
    <location>
        <begin position="138"/>
        <end position="162"/>
    </location>
</feature>
<dbReference type="AlphaFoldDB" id="A0A1Q8CU99"/>
<feature type="domain" description="Signal transduction histidine kinase subgroup 3 dimerisation and phosphoacceptor" evidence="10">
    <location>
        <begin position="188"/>
        <end position="249"/>
    </location>
</feature>
<dbReference type="Proteomes" id="UP000185596">
    <property type="component" value="Unassembled WGS sequence"/>
</dbReference>
<dbReference type="Gene3D" id="3.30.565.10">
    <property type="entry name" value="Histidine kinase-like ATPase, C-terminal domain"/>
    <property type="match status" value="1"/>
</dbReference>
<proteinExistence type="predicted"/>
<dbReference type="InterPro" id="IPR011712">
    <property type="entry name" value="Sig_transdc_His_kin_sub3_dim/P"/>
</dbReference>
<keyword evidence="7" id="KW-0067">ATP-binding</keyword>
<evidence type="ECO:0000256" key="3">
    <source>
        <dbReference type="ARBA" id="ARBA00022553"/>
    </source>
</evidence>
<organism evidence="11 12">
    <name type="scientific">Actinophytocola xanthii</name>
    <dbReference type="NCBI Taxonomy" id="1912961"/>
    <lineage>
        <taxon>Bacteria</taxon>
        <taxon>Bacillati</taxon>
        <taxon>Actinomycetota</taxon>
        <taxon>Actinomycetes</taxon>
        <taxon>Pseudonocardiales</taxon>
        <taxon>Pseudonocardiaceae</taxon>
    </lineage>
</organism>
<dbReference type="PANTHER" id="PTHR24421">
    <property type="entry name" value="NITRATE/NITRITE SENSOR PROTEIN NARX-RELATED"/>
    <property type="match status" value="1"/>
</dbReference>
<dbReference type="GO" id="GO:0000155">
    <property type="term" value="F:phosphorelay sensor kinase activity"/>
    <property type="evidence" value="ECO:0007669"/>
    <property type="project" value="InterPro"/>
</dbReference>
<keyword evidence="9" id="KW-0472">Membrane</keyword>
<protein>
    <recommendedName>
        <fullName evidence="2">histidine kinase</fullName>
        <ecNumber evidence="2">2.7.13.3</ecNumber>
    </recommendedName>
</protein>
<evidence type="ECO:0000256" key="5">
    <source>
        <dbReference type="ARBA" id="ARBA00022741"/>
    </source>
</evidence>
<keyword evidence="5" id="KW-0547">Nucleotide-binding</keyword>
<evidence type="ECO:0000256" key="8">
    <source>
        <dbReference type="ARBA" id="ARBA00023012"/>
    </source>
</evidence>
<gene>
    <name evidence="11" type="ORF">BU204_08960</name>
</gene>
<dbReference type="PANTHER" id="PTHR24421:SF10">
    <property type="entry name" value="NITRATE_NITRITE SENSOR PROTEIN NARQ"/>
    <property type="match status" value="1"/>
</dbReference>
<feature type="transmembrane region" description="Helical" evidence="9">
    <location>
        <begin position="100"/>
        <end position="117"/>
    </location>
</feature>
<evidence type="ECO:0000259" key="10">
    <source>
        <dbReference type="Pfam" id="PF07730"/>
    </source>
</evidence>
<reference evidence="11 12" key="1">
    <citation type="submission" date="2016-12" db="EMBL/GenBank/DDBJ databases">
        <title>The draft genome sequence of Actinophytocola sp. 11-183.</title>
        <authorList>
            <person name="Wang W."/>
            <person name="Yuan L."/>
        </authorList>
    </citation>
    <scope>NUCLEOTIDE SEQUENCE [LARGE SCALE GENOMIC DNA]</scope>
    <source>
        <strain evidence="11 12">11-183</strain>
    </source>
</reference>
<dbReference type="GO" id="GO:0046983">
    <property type="term" value="F:protein dimerization activity"/>
    <property type="evidence" value="ECO:0007669"/>
    <property type="project" value="InterPro"/>
</dbReference>
<comment type="catalytic activity">
    <reaction evidence="1">
        <text>ATP + protein L-histidine = ADP + protein N-phospho-L-histidine.</text>
        <dbReference type="EC" id="2.7.13.3"/>
    </reaction>
</comment>
<feature type="transmembrane region" description="Helical" evidence="9">
    <location>
        <begin position="67"/>
        <end position="94"/>
    </location>
</feature>
<keyword evidence="12" id="KW-1185">Reference proteome</keyword>
<dbReference type="GO" id="GO:0016020">
    <property type="term" value="C:membrane"/>
    <property type="evidence" value="ECO:0007669"/>
    <property type="project" value="InterPro"/>
</dbReference>
<keyword evidence="8" id="KW-0902">Two-component regulatory system</keyword>
<evidence type="ECO:0000256" key="1">
    <source>
        <dbReference type="ARBA" id="ARBA00000085"/>
    </source>
</evidence>
<keyword evidence="9" id="KW-0812">Transmembrane</keyword>
<evidence type="ECO:0000256" key="9">
    <source>
        <dbReference type="SAM" id="Phobius"/>
    </source>
</evidence>
<dbReference type="EMBL" id="MSIE01000013">
    <property type="protein sequence ID" value="OLF17929.1"/>
    <property type="molecule type" value="Genomic_DNA"/>
</dbReference>
<evidence type="ECO:0000313" key="12">
    <source>
        <dbReference type="Proteomes" id="UP000185596"/>
    </source>
</evidence>
<keyword evidence="6 11" id="KW-0418">Kinase</keyword>
<evidence type="ECO:0000256" key="7">
    <source>
        <dbReference type="ARBA" id="ARBA00022840"/>
    </source>
</evidence>
<dbReference type="GO" id="GO:0005524">
    <property type="term" value="F:ATP binding"/>
    <property type="evidence" value="ECO:0007669"/>
    <property type="project" value="UniProtKB-KW"/>
</dbReference>
<dbReference type="CDD" id="cd16917">
    <property type="entry name" value="HATPase_UhpB-NarQ-NarX-like"/>
    <property type="match status" value="1"/>
</dbReference>
<dbReference type="Gene3D" id="1.20.5.1930">
    <property type="match status" value="1"/>
</dbReference>
<dbReference type="RefSeq" id="WP_075125124.1">
    <property type="nucleotide sequence ID" value="NZ_MSIE01000013.1"/>
</dbReference>
<keyword evidence="9" id="KW-1133">Transmembrane helix</keyword>
<dbReference type="EC" id="2.7.13.3" evidence="2"/>
<evidence type="ECO:0000256" key="2">
    <source>
        <dbReference type="ARBA" id="ARBA00012438"/>
    </source>
</evidence>
<dbReference type="InterPro" id="IPR036890">
    <property type="entry name" value="HATPase_C_sf"/>
</dbReference>
<evidence type="ECO:0000256" key="4">
    <source>
        <dbReference type="ARBA" id="ARBA00022679"/>
    </source>
</evidence>
<evidence type="ECO:0000256" key="6">
    <source>
        <dbReference type="ARBA" id="ARBA00022777"/>
    </source>
</evidence>
<dbReference type="SUPFAM" id="SSF55874">
    <property type="entry name" value="ATPase domain of HSP90 chaperone/DNA topoisomerase II/histidine kinase"/>
    <property type="match status" value="1"/>
</dbReference>
<comment type="caution">
    <text evidence="11">The sequence shown here is derived from an EMBL/GenBank/DDBJ whole genome shotgun (WGS) entry which is preliminary data.</text>
</comment>
<name>A0A1Q8CU99_9PSEU</name>
<keyword evidence="4" id="KW-0808">Transferase</keyword>
<sequence>MGRAVREVVTTVCVVTASVVSSLYAVGAEGYVPGQTMTRMSALAWFALLAALGAAVMLCWRHRRPELVTIIALVPPLLGADSFAALAALAALAAGRQGHLVRAATTLVFGVTALAVWRDTGYNQDITIAGRLIDAENTAVRVVGVLVIAAVLTAIPVVFGIIRRTRQALAGQAARERVLREEMARREERSRIAHEMHDVLGHRLSLLSLQAGALEVSEDAAVGEAARNVRTSAKQSLEDLRQVIGMLRDGRAIPLRDDNAAESPSTTLGDLPDLVGRTRAAGAPVTATIMVDRPGQAPGALGTAVYRIVQESLTNVVRHAPGSAAELVVRGGPGTGVAIEVSNPLSDAAEPSPGSRSGLAGMTERAAVLGGHVSAGPTDRGTFVVRAWLPWESPDEP</sequence>
<dbReference type="STRING" id="1912961.BU204_08960"/>
<keyword evidence="3" id="KW-0597">Phosphoprotein</keyword>
<dbReference type="Pfam" id="PF07730">
    <property type="entry name" value="HisKA_3"/>
    <property type="match status" value="1"/>
</dbReference>
<dbReference type="InterPro" id="IPR050482">
    <property type="entry name" value="Sensor_HK_TwoCompSys"/>
</dbReference>
<feature type="transmembrane region" description="Helical" evidence="9">
    <location>
        <begin position="43"/>
        <end position="60"/>
    </location>
</feature>
<accession>A0A1Q8CU99</accession>